<evidence type="ECO:0000259" key="2">
    <source>
        <dbReference type="PROSITE" id="PS51321"/>
    </source>
</evidence>
<dbReference type="GeneID" id="15804009"/>
<comment type="caution">
    <text evidence="3">The sequence shown here is derived from an EMBL/GenBank/DDBJ whole genome shotgun (WGS) entry which is preliminary data.</text>
</comment>
<reference evidence="3 4" key="1">
    <citation type="journal article" date="2012" name="BMC Genomics">
        <title>Comparative genomic analysis and phylogenetic position of Theileria equi.</title>
        <authorList>
            <person name="Kappmeyer L.S."/>
            <person name="Thiagarajan M."/>
            <person name="Herndon D.R."/>
            <person name="Ramsay J.D."/>
            <person name="Caler E."/>
            <person name="Djikeng A."/>
            <person name="Gillespie J.J."/>
            <person name="Lau A.O."/>
            <person name="Roalson E.H."/>
            <person name="Silva J.C."/>
            <person name="Silva M.G."/>
            <person name="Suarez C.E."/>
            <person name="Ueti M.W."/>
            <person name="Nene V.M."/>
            <person name="Mealey R.H."/>
            <person name="Knowles D.P."/>
            <person name="Brayton K.A."/>
        </authorList>
    </citation>
    <scope>NUCLEOTIDE SEQUENCE [LARGE SCALE GENOMIC DNA]</scope>
    <source>
        <strain evidence="3 4">WA</strain>
    </source>
</reference>
<feature type="domain" description="TFIIS central" evidence="2">
    <location>
        <begin position="58"/>
        <end position="171"/>
    </location>
</feature>
<evidence type="ECO:0000256" key="1">
    <source>
        <dbReference type="SAM" id="MobiDB-lite"/>
    </source>
</evidence>
<dbReference type="InterPro" id="IPR003618">
    <property type="entry name" value="TFIIS_cen_dom"/>
</dbReference>
<feature type="region of interest" description="Disordered" evidence="1">
    <location>
        <begin position="189"/>
        <end position="283"/>
    </location>
</feature>
<evidence type="ECO:0000313" key="4">
    <source>
        <dbReference type="Proteomes" id="UP000031512"/>
    </source>
</evidence>
<dbReference type="KEGG" id="beq:BEWA_047710"/>
<dbReference type="STRING" id="1537102.L1LAH2"/>
<sequence>MDHGMGMTTRHLAVRFDENGAMRTVKTSRSINPEKLKIRATYGIKILDCLKKGRSELLAQKNPPMLHSNDPFGKDYLDTIELEILSTKICDLCYDRYDRQQFKRKIFDIYTNLKRDNNKDLRRRVLTKEMSVEELVRADTLELAPDVLKRKREEEVEAHYRRNVILPTMDQDPVDQVIAVATVEDIPVVPVEPTMEPEPSTHPEDESARLEETSSEEDSSSDSYDDEDSESEPETEINESGNESEPVESQPEEVEESIELTSKATAARRIDSDDEQEEKLAKPPSCLAFTVEETRRKIEERIKKLPKFIAKAFMSPFQAGSKRIDSYVKRSTILSERQSVVG</sequence>
<dbReference type="Proteomes" id="UP000031512">
    <property type="component" value="Unassembled WGS sequence"/>
</dbReference>
<name>L1LAH2_THEEQ</name>
<dbReference type="Gene3D" id="1.10.472.30">
    <property type="entry name" value="Transcription elongation factor S-II, central domain"/>
    <property type="match status" value="1"/>
</dbReference>
<dbReference type="GO" id="GO:0006351">
    <property type="term" value="P:DNA-templated transcription"/>
    <property type="evidence" value="ECO:0007669"/>
    <property type="project" value="InterPro"/>
</dbReference>
<feature type="compositionally biased region" description="Acidic residues" evidence="1">
    <location>
        <begin position="213"/>
        <end position="237"/>
    </location>
</feature>
<feature type="compositionally biased region" description="Low complexity" evidence="1">
    <location>
        <begin position="238"/>
        <end position="249"/>
    </location>
</feature>
<protein>
    <recommendedName>
        <fullName evidence="2">TFIIS central domain-containing protein</fullName>
    </recommendedName>
</protein>
<feature type="compositionally biased region" description="Low complexity" evidence="1">
    <location>
        <begin position="189"/>
        <end position="198"/>
    </location>
</feature>
<dbReference type="EMBL" id="ACOU01000007">
    <property type="protein sequence ID" value="EKX72306.1"/>
    <property type="molecule type" value="Genomic_DNA"/>
</dbReference>
<evidence type="ECO:0000313" key="3">
    <source>
        <dbReference type="EMBL" id="EKX72306.1"/>
    </source>
</evidence>
<dbReference type="PROSITE" id="PS51321">
    <property type="entry name" value="TFIIS_CENTRAL"/>
    <property type="match status" value="1"/>
</dbReference>
<organism evidence="3 4">
    <name type="scientific">Theileria equi strain WA</name>
    <dbReference type="NCBI Taxonomy" id="1537102"/>
    <lineage>
        <taxon>Eukaryota</taxon>
        <taxon>Sar</taxon>
        <taxon>Alveolata</taxon>
        <taxon>Apicomplexa</taxon>
        <taxon>Aconoidasida</taxon>
        <taxon>Piroplasmida</taxon>
        <taxon>Theileriidae</taxon>
        <taxon>Theileria</taxon>
    </lineage>
</organism>
<dbReference type="Pfam" id="PF07500">
    <property type="entry name" value="TFIIS_M"/>
    <property type="match status" value="1"/>
</dbReference>
<dbReference type="SUPFAM" id="SSF46942">
    <property type="entry name" value="Elongation factor TFIIS domain 2"/>
    <property type="match status" value="1"/>
</dbReference>
<accession>L1LAH2</accession>
<dbReference type="eggNOG" id="ENOG502SFIJ">
    <property type="taxonomic scope" value="Eukaryota"/>
</dbReference>
<dbReference type="OrthoDB" id="1742074at2759"/>
<keyword evidence="4" id="KW-1185">Reference proteome</keyword>
<gene>
    <name evidence="3" type="ORF">BEWA_047710</name>
</gene>
<dbReference type="InterPro" id="IPR036575">
    <property type="entry name" value="TFIIS_cen_dom_sf"/>
</dbReference>
<dbReference type="VEuPathDB" id="PiroplasmaDB:BEWA_047710"/>
<dbReference type="RefSeq" id="XP_004831758.1">
    <property type="nucleotide sequence ID" value="XM_004831701.1"/>
</dbReference>
<feature type="compositionally biased region" description="Basic and acidic residues" evidence="1">
    <location>
        <begin position="199"/>
        <end position="212"/>
    </location>
</feature>
<dbReference type="AlphaFoldDB" id="L1LAH2"/>
<proteinExistence type="predicted"/>
<dbReference type="SMART" id="SM00510">
    <property type="entry name" value="TFS2M"/>
    <property type="match status" value="1"/>
</dbReference>